<feature type="region of interest" description="Disordered" evidence="1">
    <location>
        <begin position="1"/>
        <end position="21"/>
    </location>
</feature>
<name>A0ABV8U3B7_9ACTN</name>
<keyword evidence="2" id="KW-1133">Transmembrane helix</keyword>
<evidence type="ECO:0000256" key="2">
    <source>
        <dbReference type="SAM" id="Phobius"/>
    </source>
</evidence>
<dbReference type="Proteomes" id="UP001595823">
    <property type="component" value="Unassembled WGS sequence"/>
</dbReference>
<keyword evidence="4" id="KW-1185">Reference proteome</keyword>
<evidence type="ECO:0000256" key="1">
    <source>
        <dbReference type="SAM" id="MobiDB-lite"/>
    </source>
</evidence>
<evidence type="ECO:0000313" key="3">
    <source>
        <dbReference type="EMBL" id="MFC4337614.1"/>
    </source>
</evidence>
<comment type="caution">
    <text evidence="3">The sequence shown here is derived from an EMBL/GenBank/DDBJ whole genome shotgun (WGS) entry which is preliminary data.</text>
</comment>
<proteinExistence type="predicted"/>
<dbReference type="RefSeq" id="WP_380624782.1">
    <property type="nucleotide sequence ID" value="NZ_JBHSDK010000040.1"/>
</dbReference>
<sequence length="135" mass="13918">MADVSADPDELETGAQQIRDSKDEVDSLLEYMEEANPDWWMWGMPGLVFAPIYFAGVDMIRNQLEEGKEAIAGVASLVEKSASRYRETDEQIAKDIGEKGDTDDVKNPSGNGGGGNGGGSSSGGGGTGGGGGGGD</sequence>
<feature type="compositionally biased region" description="Gly residues" evidence="1">
    <location>
        <begin position="110"/>
        <end position="135"/>
    </location>
</feature>
<feature type="non-terminal residue" evidence="3">
    <location>
        <position position="135"/>
    </location>
</feature>
<feature type="compositionally biased region" description="Acidic residues" evidence="1">
    <location>
        <begin position="1"/>
        <end position="12"/>
    </location>
</feature>
<reference evidence="4" key="1">
    <citation type="journal article" date="2019" name="Int. J. Syst. Evol. Microbiol.">
        <title>The Global Catalogue of Microorganisms (GCM) 10K type strain sequencing project: providing services to taxonomists for standard genome sequencing and annotation.</title>
        <authorList>
            <consortium name="The Broad Institute Genomics Platform"/>
            <consortium name="The Broad Institute Genome Sequencing Center for Infectious Disease"/>
            <person name="Wu L."/>
            <person name="Ma J."/>
        </authorList>
    </citation>
    <scope>NUCLEOTIDE SEQUENCE [LARGE SCALE GENOMIC DNA]</scope>
    <source>
        <strain evidence="4">IBRC-M 10908</strain>
    </source>
</reference>
<accession>A0ABV8U3B7</accession>
<keyword evidence="2" id="KW-0812">Transmembrane</keyword>
<dbReference type="Gene3D" id="1.10.287.1060">
    <property type="entry name" value="ESAT-6-like"/>
    <property type="match status" value="1"/>
</dbReference>
<dbReference type="EMBL" id="JBHSDK010000040">
    <property type="protein sequence ID" value="MFC4337614.1"/>
    <property type="molecule type" value="Genomic_DNA"/>
</dbReference>
<feature type="transmembrane region" description="Helical" evidence="2">
    <location>
        <begin position="39"/>
        <end position="60"/>
    </location>
</feature>
<evidence type="ECO:0000313" key="4">
    <source>
        <dbReference type="Proteomes" id="UP001595823"/>
    </source>
</evidence>
<organism evidence="3 4">
    <name type="scientific">Salininema proteolyticum</name>
    <dbReference type="NCBI Taxonomy" id="1607685"/>
    <lineage>
        <taxon>Bacteria</taxon>
        <taxon>Bacillati</taxon>
        <taxon>Actinomycetota</taxon>
        <taxon>Actinomycetes</taxon>
        <taxon>Glycomycetales</taxon>
        <taxon>Glycomycetaceae</taxon>
        <taxon>Salininema</taxon>
    </lineage>
</organism>
<gene>
    <name evidence="3" type="ORF">ACFPET_20670</name>
</gene>
<protein>
    <submittedName>
        <fullName evidence="3">Uncharacterized protein</fullName>
    </submittedName>
</protein>
<feature type="region of interest" description="Disordered" evidence="1">
    <location>
        <begin position="80"/>
        <end position="135"/>
    </location>
</feature>
<feature type="compositionally biased region" description="Basic and acidic residues" evidence="1">
    <location>
        <begin position="81"/>
        <end position="106"/>
    </location>
</feature>
<keyword evidence="2" id="KW-0472">Membrane</keyword>